<dbReference type="Pfam" id="PF13671">
    <property type="entry name" value="AAA_33"/>
    <property type="match status" value="1"/>
</dbReference>
<dbReference type="EMBL" id="JADPUN010000422">
    <property type="protein sequence ID" value="MBF9135354.1"/>
    <property type="molecule type" value="Genomic_DNA"/>
</dbReference>
<dbReference type="Proteomes" id="UP000638560">
    <property type="component" value="Unassembled WGS sequence"/>
</dbReference>
<sequence length="186" mass="20645">MNISSLNVLIGPPGCGKSTFARRHFYSEDIVSLDIERERICGDPGNQRATEYAVSIMHPLLAGRCAFRRTTVLDNTSAKRVDRLSALAAAKQHPNPIPTVAIVFTTPLDVCVVRNAERPANRRVPREKIEEMRETIDRDLPPGVPADGFNFTCWVDVDGRVTVYDPIPEVFAGASWLRGARTEVRS</sequence>
<evidence type="ECO:0000313" key="1">
    <source>
        <dbReference type="EMBL" id="MBF9135354.1"/>
    </source>
</evidence>
<dbReference type="InterPro" id="IPR027417">
    <property type="entry name" value="P-loop_NTPase"/>
</dbReference>
<evidence type="ECO:0000313" key="2">
    <source>
        <dbReference type="Proteomes" id="UP000638560"/>
    </source>
</evidence>
<accession>A0ABS0HB22</accession>
<comment type="caution">
    <text evidence="1">The sequence shown here is derived from an EMBL/GenBank/DDBJ whole genome shotgun (WGS) entry which is preliminary data.</text>
</comment>
<dbReference type="Gene3D" id="3.40.50.300">
    <property type="entry name" value="P-loop containing nucleotide triphosphate hydrolases"/>
    <property type="match status" value="1"/>
</dbReference>
<name>A0ABS0HB22_9ACTN</name>
<dbReference type="RefSeq" id="WP_196206807.1">
    <property type="nucleotide sequence ID" value="NZ_JADPUN010000422.1"/>
</dbReference>
<keyword evidence="2" id="KW-1185">Reference proteome</keyword>
<dbReference type="SUPFAM" id="SSF52540">
    <property type="entry name" value="P-loop containing nucleoside triphosphate hydrolases"/>
    <property type="match status" value="1"/>
</dbReference>
<reference evidence="1 2" key="1">
    <citation type="submission" date="2020-11" db="EMBL/GenBank/DDBJ databases">
        <title>A novel isolate from a Black sea contaminated sediment with potential to produce alkanes: Plantactinospora alkalitolerans sp. nov.</title>
        <authorList>
            <person name="Carro L."/>
            <person name="Veyisoglu A."/>
            <person name="Guven K."/>
            <person name="Schumann P."/>
            <person name="Klenk H.-P."/>
            <person name="Sahin N."/>
        </authorList>
    </citation>
    <scope>NUCLEOTIDE SEQUENCE [LARGE SCALE GENOMIC DNA]</scope>
    <source>
        <strain evidence="1 2">S1510</strain>
    </source>
</reference>
<organism evidence="1 2">
    <name type="scientific">Plantactinospora alkalitolerans</name>
    <dbReference type="NCBI Taxonomy" id="2789879"/>
    <lineage>
        <taxon>Bacteria</taxon>
        <taxon>Bacillati</taxon>
        <taxon>Actinomycetota</taxon>
        <taxon>Actinomycetes</taxon>
        <taxon>Micromonosporales</taxon>
        <taxon>Micromonosporaceae</taxon>
        <taxon>Plantactinospora</taxon>
    </lineage>
</organism>
<gene>
    <name evidence="1" type="ORF">I0C86_41625</name>
</gene>
<protein>
    <submittedName>
        <fullName evidence="1">AAA family ATPase</fullName>
    </submittedName>
</protein>
<proteinExistence type="predicted"/>